<dbReference type="PROSITE" id="PS50089">
    <property type="entry name" value="ZF_RING_2"/>
    <property type="match status" value="1"/>
</dbReference>
<feature type="region of interest" description="Disordered" evidence="12">
    <location>
        <begin position="1"/>
        <end position="92"/>
    </location>
</feature>
<feature type="domain" description="Helicase ATP-binding" evidence="14">
    <location>
        <begin position="411"/>
        <end position="592"/>
    </location>
</feature>
<dbReference type="InterPro" id="IPR038718">
    <property type="entry name" value="SNF2-like_sf"/>
</dbReference>
<evidence type="ECO:0000256" key="10">
    <source>
        <dbReference type="ARBA" id="ARBA00023242"/>
    </source>
</evidence>
<keyword evidence="8" id="KW-0862">Zinc</keyword>
<dbReference type="AlphaFoldDB" id="A0AAV9P5K0"/>
<dbReference type="PROSITE" id="PS51194">
    <property type="entry name" value="HELICASE_CTER"/>
    <property type="match status" value="1"/>
</dbReference>
<dbReference type="Gene3D" id="3.40.50.300">
    <property type="entry name" value="P-loop containing nucleotide triphosphate hydrolases"/>
    <property type="match status" value="1"/>
</dbReference>
<dbReference type="InterPro" id="IPR014001">
    <property type="entry name" value="Helicase_ATP-bd"/>
</dbReference>
<evidence type="ECO:0000259" key="13">
    <source>
        <dbReference type="PROSITE" id="PS50089"/>
    </source>
</evidence>
<feature type="domain" description="Helicase C-terminal" evidence="15">
    <location>
        <begin position="814"/>
        <end position="979"/>
    </location>
</feature>
<keyword evidence="6" id="KW-0378">Hydrolase</keyword>
<name>A0AAV9P5K0_9PEZI</name>
<dbReference type="PROSITE" id="PS51192">
    <property type="entry name" value="HELICASE_ATP_BIND_1"/>
    <property type="match status" value="1"/>
</dbReference>
<dbReference type="InterPro" id="IPR049730">
    <property type="entry name" value="SNF2/RAD54-like_C"/>
</dbReference>
<evidence type="ECO:0000313" key="16">
    <source>
        <dbReference type="EMBL" id="KAK5166897.1"/>
    </source>
</evidence>
<dbReference type="InterPro" id="IPR001650">
    <property type="entry name" value="Helicase_C-like"/>
</dbReference>
<feature type="compositionally biased region" description="Polar residues" evidence="12">
    <location>
        <begin position="73"/>
        <end position="89"/>
    </location>
</feature>
<evidence type="ECO:0000313" key="17">
    <source>
        <dbReference type="Proteomes" id="UP001337655"/>
    </source>
</evidence>
<dbReference type="GO" id="GO:0004386">
    <property type="term" value="F:helicase activity"/>
    <property type="evidence" value="ECO:0007669"/>
    <property type="project" value="UniProtKB-KW"/>
</dbReference>
<dbReference type="Gene3D" id="3.30.40.10">
    <property type="entry name" value="Zinc/RING finger domain, C3HC4 (zinc finger)"/>
    <property type="match status" value="1"/>
</dbReference>
<feature type="domain" description="RING-type" evidence="13">
    <location>
        <begin position="752"/>
        <end position="790"/>
    </location>
</feature>
<evidence type="ECO:0000256" key="5">
    <source>
        <dbReference type="ARBA" id="ARBA00022771"/>
    </source>
</evidence>
<dbReference type="InterPro" id="IPR014905">
    <property type="entry name" value="HIRAN"/>
</dbReference>
<dbReference type="SMART" id="SM00490">
    <property type="entry name" value="HELICc"/>
    <property type="match status" value="1"/>
</dbReference>
<feature type="region of interest" description="Disordered" evidence="12">
    <location>
        <begin position="244"/>
        <end position="310"/>
    </location>
</feature>
<organism evidence="16 17">
    <name type="scientific">Saxophila tyrrhenica</name>
    <dbReference type="NCBI Taxonomy" id="1690608"/>
    <lineage>
        <taxon>Eukaryota</taxon>
        <taxon>Fungi</taxon>
        <taxon>Dikarya</taxon>
        <taxon>Ascomycota</taxon>
        <taxon>Pezizomycotina</taxon>
        <taxon>Dothideomycetes</taxon>
        <taxon>Dothideomycetidae</taxon>
        <taxon>Mycosphaerellales</taxon>
        <taxon>Extremaceae</taxon>
        <taxon>Saxophila</taxon>
    </lineage>
</organism>
<dbReference type="SMART" id="SM00910">
    <property type="entry name" value="HIRAN"/>
    <property type="match status" value="1"/>
</dbReference>
<dbReference type="SMART" id="SM00184">
    <property type="entry name" value="RING"/>
    <property type="match status" value="1"/>
</dbReference>
<comment type="subcellular location">
    <subcellularLocation>
        <location evidence="1">Nucleus</location>
    </subcellularLocation>
</comment>
<feature type="compositionally biased region" description="Acidic residues" evidence="12">
    <location>
        <begin position="24"/>
        <end position="34"/>
    </location>
</feature>
<evidence type="ECO:0000256" key="9">
    <source>
        <dbReference type="ARBA" id="ARBA00022840"/>
    </source>
</evidence>
<feature type="compositionally biased region" description="Basic and acidic residues" evidence="12">
    <location>
        <begin position="244"/>
        <end position="274"/>
    </location>
</feature>
<keyword evidence="5 11" id="KW-0863">Zinc-finger</keyword>
<evidence type="ECO:0000256" key="7">
    <source>
        <dbReference type="ARBA" id="ARBA00022806"/>
    </source>
</evidence>
<dbReference type="Gene3D" id="3.40.50.10810">
    <property type="entry name" value="Tandem AAA-ATPase domain"/>
    <property type="match status" value="1"/>
</dbReference>
<dbReference type="InterPro" id="IPR050628">
    <property type="entry name" value="SNF2_RAD54_helicase_TF"/>
</dbReference>
<accession>A0AAV9P5K0</accession>
<feature type="compositionally biased region" description="Polar residues" evidence="12">
    <location>
        <begin position="296"/>
        <end position="307"/>
    </location>
</feature>
<dbReference type="RefSeq" id="XP_064656705.1">
    <property type="nucleotide sequence ID" value="XM_064804863.1"/>
</dbReference>
<keyword evidence="10" id="KW-0539">Nucleus</keyword>
<evidence type="ECO:0000259" key="14">
    <source>
        <dbReference type="PROSITE" id="PS51192"/>
    </source>
</evidence>
<sequence length="995" mass="110307">MAVTEGAMAATANGSKRKHVQIDLTEDSDSEDLDAAPRKAQKASTSQASQHRPAPTYQQRPASGGALSGYESVYNNDPSGQSLADSQHSQAERDAWLAEDDDDVFDTVASTQAAAASDDQLFYYGELAAKVVGVQYYRGHANQGEQILMRREPGNPFDSNAIRIDNVAGVQIGHIPRRIAAKLTPLIDGGDLHAEGALAGKIGTFDCPLAIQLYGPDPESPEGKELMEEMKSVKLPLAAIKAAERREKERQKEQKQAEKRREQEEKRRLAEARKAAATAAKGAGGRGAGGSVAPMGSQNGFAGSSQAGPDAQPVMADILEASQRFYPRENSEVTDQYGVMEENLQNMPMAAKPKSIKTEMLPYQLQALQWLLDQENPQPPSKGSDNAVQLWKRNDRQSDLFTNLATAYSIKDTPQFARGGILADDMGLGKTLEMISLLVADNDAAQRKTGTTLIVAPLSVMSNWTGQIAQHIHEGHALKVYTYHGNGRVHMTAEDFAQYDVVITTYQTLASDFMPKGKGSKAPERKLRSSGLYSLEWRRVILDEGHTIRNPTSKGAAAVTAVIATNRWCLTGTPIVNSLKDLYSLLRFVGITGGLDQLEIFNRVLVRPLKQGNPSATFLLQAVMAAFTLRRRKEMKYIDLRLPKLDEYIHRIDFTPKERERYDALTAEAQGLLKNYESKHGRKGKGAGQAFQHLLEILLRMRQCCNHWQLCGERITNLLAQLEEQKTVDLKPENKKALQDMLQIQIESQEDCAICLETLHNPLITTCGHAFGQECISKVIETQRKCPMCRAELDDTCLVPPQNDGDEKADDQMDLTQSSSKLEAMMEITTATNTEGDKTIIFSQWTRFLDIVQSRLDREGYKYCRIDGTMKAQEREAALQALEKDAGCTIMLASLNVCSVGLNLTAANQIILSDTWWAPAIEDQACDRVHRLGQRKETRVFRLVMDKTIEEGTLRIQEDKRKLMKLAFSEKESKRDQVKAGRLADIQRLLRGGKA</sequence>
<evidence type="ECO:0000256" key="3">
    <source>
        <dbReference type="ARBA" id="ARBA00022723"/>
    </source>
</evidence>
<protein>
    <submittedName>
        <fullName evidence="16">Uncharacterized protein</fullName>
    </submittedName>
</protein>
<evidence type="ECO:0000256" key="4">
    <source>
        <dbReference type="ARBA" id="ARBA00022741"/>
    </source>
</evidence>
<keyword evidence="17" id="KW-1185">Reference proteome</keyword>
<dbReference type="EMBL" id="JAVRRT010000012">
    <property type="protein sequence ID" value="KAK5166897.1"/>
    <property type="molecule type" value="Genomic_DNA"/>
</dbReference>
<dbReference type="Pfam" id="PF08797">
    <property type="entry name" value="HIRAN"/>
    <property type="match status" value="1"/>
</dbReference>
<evidence type="ECO:0000256" key="6">
    <source>
        <dbReference type="ARBA" id="ARBA00022801"/>
    </source>
</evidence>
<comment type="caution">
    <text evidence="16">The sequence shown here is derived from an EMBL/GenBank/DDBJ whole genome shotgun (WGS) entry which is preliminary data.</text>
</comment>
<keyword evidence="9" id="KW-0067">ATP-binding</keyword>
<dbReference type="InterPro" id="IPR000330">
    <property type="entry name" value="SNF2_N"/>
</dbReference>
<keyword evidence="3" id="KW-0479">Metal-binding</keyword>
<dbReference type="PANTHER" id="PTHR45626">
    <property type="entry name" value="TRANSCRIPTION TERMINATION FACTOR 2-RELATED"/>
    <property type="match status" value="1"/>
</dbReference>
<evidence type="ECO:0000256" key="1">
    <source>
        <dbReference type="ARBA" id="ARBA00004123"/>
    </source>
</evidence>
<evidence type="ECO:0000256" key="8">
    <source>
        <dbReference type="ARBA" id="ARBA00022833"/>
    </source>
</evidence>
<dbReference type="Gene3D" id="3.30.70.2330">
    <property type="match status" value="1"/>
</dbReference>
<keyword evidence="4" id="KW-0547">Nucleotide-binding</keyword>
<evidence type="ECO:0000256" key="2">
    <source>
        <dbReference type="ARBA" id="ARBA00007025"/>
    </source>
</evidence>
<gene>
    <name evidence="16" type="ORF">LTR77_007626</name>
</gene>
<dbReference type="GO" id="GO:0005634">
    <property type="term" value="C:nucleus"/>
    <property type="evidence" value="ECO:0007669"/>
    <property type="project" value="UniProtKB-SubCell"/>
</dbReference>
<dbReference type="GO" id="GO:0003676">
    <property type="term" value="F:nucleic acid binding"/>
    <property type="evidence" value="ECO:0007669"/>
    <property type="project" value="InterPro"/>
</dbReference>
<evidence type="ECO:0000256" key="11">
    <source>
        <dbReference type="PROSITE-ProRule" id="PRU00175"/>
    </source>
</evidence>
<dbReference type="InterPro" id="IPR001841">
    <property type="entry name" value="Znf_RING"/>
</dbReference>
<keyword evidence="7" id="KW-0347">Helicase</keyword>
<comment type="similarity">
    <text evidence="2">Belongs to the SNF2/RAD54 helicase family.</text>
</comment>
<dbReference type="InterPro" id="IPR013083">
    <property type="entry name" value="Znf_RING/FYVE/PHD"/>
</dbReference>
<proteinExistence type="inferred from homology"/>
<dbReference type="SUPFAM" id="SSF52540">
    <property type="entry name" value="P-loop containing nucleoside triphosphate hydrolases"/>
    <property type="match status" value="2"/>
</dbReference>
<dbReference type="GO" id="GO:0008270">
    <property type="term" value="F:zinc ion binding"/>
    <property type="evidence" value="ECO:0007669"/>
    <property type="project" value="UniProtKB-KW"/>
</dbReference>
<evidence type="ECO:0000259" key="15">
    <source>
        <dbReference type="PROSITE" id="PS51194"/>
    </source>
</evidence>
<dbReference type="PANTHER" id="PTHR45626:SF11">
    <property type="entry name" value="FAMILY HELICASE, PUTATIVE (AFU_ORTHOLOGUE AFUA_5G06590)-RELATED"/>
    <property type="match status" value="1"/>
</dbReference>
<dbReference type="GO" id="GO:0016818">
    <property type="term" value="F:hydrolase activity, acting on acid anhydrides, in phosphorus-containing anhydrides"/>
    <property type="evidence" value="ECO:0007669"/>
    <property type="project" value="InterPro"/>
</dbReference>
<dbReference type="GO" id="GO:0008094">
    <property type="term" value="F:ATP-dependent activity, acting on DNA"/>
    <property type="evidence" value="ECO:0007669"/>
    <property type="project" value="TreeGrafter"/>
</dbReference>
<dbReference type="GeneID" id="89928962"/>
<reference evidence="16 17" key="1">
    <citation type="submission" date="2023-08" db="EMBL/GenBank/DDBJ databases">
        <title>Black Yeasts Isolated from many extreme environments.</title>
        <authorList>
            <person name="Coleine C."/>
            <person name="Stajich J.E."/>
            <person name="Selbmann L."/>
        </authorList>
    </citation>
    <scope>NUCLEOTIDE SEQUENCE [LARGE SCALE GENOMIC DNA]</scope>
    <source>
        <strain evidence="16 17">CCFEE 5935</strain>
    </source>
</reference>
<dbReference type="Pfam" id="PF00176">
    <property type="entry name" value="SNF2-rel_dom"/>
    <property type="match status" value="1"/>
</dbReference>
<dbReference type="InterPro" id="IPR027417">
    <property type="entry name" value="P-loop_NTPase"/>
</dbReference>
<dbReference type="Pfam" id="PF00271">
    <property type="entry name" value="Helicase_C"/>
    <property type="match status" value="1"/>
</dbReference>
<feature type="compositionally biased region" description="Polar residues" evidence="12">
    <location>
        <begin position="42"/>
        <end position="61"/>
    </location>
</feature>
<dbReference type="SUPFAM" id="SSF57850">
    <property type="entry name" value="RING/U-box"/>
    <property type="match status" value="1"/>
</dbReference>
<dbReference type="GO" id="GO:0005524">
    <property type="term" value="F:ATP binding"/>
    <property type="evidence" value="ECO:0007669"/>
    <property type="project" value="UniProtKB-KW"/>
</dbReference>
<dbReference type="SMART" id="SM00487">
    <property type="entry name" value="DEXDc"/>
    <property type="match status" value="1"/>
</dbReference>
<evidence type="ECO:0000256" key="12">
    <source>
        <dbReference type="SAM" id="MobiDB-lite"/>
    </source>
</evidence>
<dbReference type="Pfam" id="PF13639">
    <property type="entry name" value="zf-RING_2"/>
    <property type="match status" value="1"/>
</dbReference>
<dbReference type="GO" id="GO:0006281">
    <property type="term" value="P:DNA repair"/>
    <property type="evidence" value="ECO:0007669"/>
    <property type="project" value="TreeGrafter"/>
</dbReference>
<dbReference type="Proteomes" id="UP001337655">
    <property type="component" value="Unassembled WGS sequence"/>
</dbReference>
<dbReference type="CDD" id="cd18793">
    <property type="entry name" value="SF2_C_SNF"/>
    <property type="match status" value="1"/>
</dbReference>